<comment type="caution">
    <text evidence="2">The sequence shown here is derived from an EMBL/GenBank/DDBJ whole genome shotgun (WGS) entry which is preliminary data.</text>
</comment>
<accession>A0A1A2ZKU3</accession>
<evidence type="ECO:0000313" key="2">
    <source>
        <dbReference type="EMBL" id="OBI51209.1"/>
    </source>
</evidence>
<proteinExistence type="predicted"/>
<sequence length="164" mass="17023">MLIVVIVVLTHNDNSTPSATPATTTEASTYPTDSEAIAQPAPPSSEAPPSTSAGIAGLAPFVREWRGARESIVIDAAGNGHFHYMMDCPSCTSMADIPYNTMDFKLTSVSGDTASGTVTVSSDPQFSVGEPVAVRLGELDTIHWSVGGKEEGLFCGSNPSWCGG</sequence>
<evidence type="ECO:0000256" key="1">
    <source>
        <dbReference type="SAM" id="MobiDB-lite"/>
    </source>
</evidence>
<gene>
    <name evidence="2" type="ORF">A5707_14020</name>
</gene>
<dbReference type="Proteomes" id="UP000093592">
    <property type="component" value="Unassembled WGS sequence"/>
</dbReference>
<dbReference type="RefSeq" id="WP_065013116.1">
    <property type="nucleotide sequence ID" value="NZ_LZKJ01000043.1"/>
</dbReference>
<organism evidence="2 3">
    <name type="scientific">Mycobacterium kyorinense</name>
    <dbReference type="NCBI Taxonomy" id="487514"/>
    <lineage>
        <taxon>Bacteria</taxon>
        <taxon>Bacillati</taxon>
        <taxon>Actinomycetota</taxon>
        <taxon>Actinomycetes</taxon>
        <taxon>Mycobacteriales</taxon>
        <taxon>Mycobacteriaceae</taxon>
        <taxon>Mycobacterium</taxon>
    </lineage>
</organism>
<feature type="compositionally biased region" description="Low complexity" evidence="1">
    <location>
        <begin position="15"/>
        <end position="39"/>
    </location>
</feature>
<reference evidence="3" key="1">
    <citation type="submission" date="2016-06" db="EMBL/GenBank/DDBJ databases">
        <authorList>
            <person name="Sutton G."/>
            <person name="Brinkac L."/>
            <person name="Sanka R."/>
            <person name="Adams M."/>
            <person name="Lau E."/>
            <person name="Sam S."/>
            <person name="Sreng N."/>
            <person name="Him V."/>
            <person name="Kerleguer A."/>
            <person name="Cheng S."/>
        </authorList>
    </citation>
    <scope>NUCLEOTIDE SEQUENCE [LARGE SCALE GENOMIC DNA]</scope>
    <source>
        <strain evidence="3">E861</strain>
    </source>
</reference>
<evidence type="ECO:0000313" key="3">
    <source>
        <dbReference type="Proteomes" id="UP000093592"/>
    </source>
</evidence>
<protein>
    <submittedName>
        <fullName evidence="2">Uncharacterized protein</fullName>
    </submittedName>
</protein>
<dbReference type="EMBL" id="LZKJ01000043">
    <property type="protein sequence ID" value="OBI51209.1"/>
    <property type="molecule type" value="Genomic_DNA"/>
</dbReference>
<feature type="region of interest" description="Disordered" evidence="1">
    <location>
        <begin position="14"/>
        <end position="52"/>
    </location>
</feature>
<dbReference type="AlphaFoldDB" id="A0A1A2ZKU3"/>
<name>A0A1A2ZKU3_9MYCO</name>